<gene>
    <name evidence="3" type="ORF">SD1D_0187</name>
</gene>
<dbReference type="KEGG" id="hsd:SD1D_0187"/>
<name>A0A0K8J272_9FIRM</name>
<protein>
    <recommendedName>
        <fullName evidence="5">Spore cortex biosynthesis protein YabQ</fullName>
    </recommendedName>
</protein>
<dbReference type="NCBIfam" id="TIGR02893">
    <property type="entry name" value="spore_yabQ"/>
    <property type="match status" value="1"/>
</dbReference>
<evidence type="ECO:0008006" key="5">
    <source>
        <dbReference type="Google" id="ProtNLM"/>
    </source>
</evidence>
<evidence type="ECO:0000313" key="3">
    <source>
        <dbReference type="EMBL" id="CUH91741.1"/>
    </source>
</evidence>
<dbReference type="EMBL" id="LN879430">
    <property type="protein sequence ID" value="CUH91741.1"/>
    <property type="molecule type" value="Genomic_DNA"/>
</dbReference>
<organism evidence="3 4">
    <name type="scientific">Herbinix luporum</name>
    <dbReference type="NCBI Taxonomy" id="1679721"/>
    <lineage>
        <taxon>Bacteria</taxon>
        <taxon>Bacillati</taxon>
        <taxon>Bacillota</taxon>
        <taxon>Clostridia</taxon>
        <taxon>Lachnospirales</taxon>
        <taxon>Lachnospiraceae</taxon>
        <taxon>Herbinix</taxon>
    </lineage>
</organism>
<feature type="transmembrane region" description="Helical" evidence="2">
    <location>
        <begin position="41"/>
        <end position="64"/>
    </location>
</feature>
<keyword evidence="2" id="KW-1133">Transmembrane helix</keyword>
<sequence>MSQEIIIELQFFWVSILWGALILLAYDQLRVIRRIISHNNIFITIQDMIFWILASIFIFAMLYVKNDGIIRGFSVMGMVIGMVLYHYILSDLIVMLISRGILLLLRPLSITIKYIRKGGSFLLKKGKNFLKIILKRLKKILESVKIYLTKYKQKSNNKKAKIHHKNHKKKKSKKKQVPKNRDKNKR</sequence>
<keyword evidence="2" id="KW-0472">Membrane</keyword>
<feature type="transmembrane region" description="Helical" evidence="2">
    <location>
        <begin position="12"/>
        <end position="29"/>
    </location>
</feature>
<evidence type="ECO:0000256" key="2">
    <source>
        <dbReference type="SAM" id="Phobius"/>
    </source>
</evidence>
<dbReference type="AlphaFoldDB" id="A0A0K8J272"/>
<dbReference type="Pfam" id="PF09578">
    <property type="entry name" value="Spore_YabQ"/>
    <property type="match status" value="1"/>
</dbReference>
<keyword evidence="4" id="KW-1185">Reference proteome</keyword>
<accession>A0A0K8J272</accession>
<dbReference type="Proteomes" id="UP000196053">
    <property type="component" value="Chromosome I"/>
</dbReference>
<proteinExistence type="predicted"/>
<reference evidence="4" key="1">
    <citation type="submission" date="2015-09" db="EMBL/GenBank/DDBJ databases">
        <authorList>
            <person name="Wibberg D."/>
        </authorList>
    </citation>
    <scope>NUCLEOTIDE SEQUENCE [LARGE SCALE GENOMIC DNA]</scope>
    <source>
        <strain evidence="4">SD1D</strain>
    </source>
</reference>
<dbReference type="RefSeq" id="WP_058257187.1">
    <property type="nucleotide sequence ID" value="NZ_DUPS01000002.1"/>
</dbReference>
<evidence type="ECO:0000313" key="4">
    <source>
        <dbReference type="Proteomes" id="UP000196053"/>
    </source>
</evidence>
<dbReference type="OrthoDB" id="9801633at2"/>
<evidence type="ECO:0000256" key="1">
    <source>
        <dbReference type="SAM" id="MobiDB-lite"/>
    </source>
</evidence>
<feature type="transmembrane region" description="Helical" evidence="2">
    <location>
        <begin position="84"/>
        <end position="105"/>
    </location>
</feature>
<feature type="region of interest" description="Disordered" evidence="1">
    <location>
        <begin position="155"/>
        <end position="186"/>
    </location>
</feature>
<dbReference type="InterPro" id="IPR019074">
    <property type="entry name" value="YabQ"/>
</dbReference>
<keyword evidence="2" id="KW-0812">Transmembrane</keyword>